<dbReference type="Gene3D" id="3.40.390.10">
    <property type="entry name" value="Collagenase (Catalytic Domain)"/>
    <property type="match status" value="1"/>
</dbReference>
<keyword evidence="4" id="KW-1185">Reference proteome</keyword>
<protein>
    <submittedName>
        <fullName evidence="3">M64 family metallopeptidase</fullName>
    </submittedName>
</protein>
<evidence type="ECO:0000313" key="4">
    <source>
        <dbReference type="Proteomes" id="UP001326110"/>
    </source>
</evidence>
<dbReference type="InterPro" id="IPR024079">
    <property type="entry name" value="MetalloPept_cat_dom_sf"/>
</dbReference>
<organism evidence="3 4">
    <name type="scientific">Duganella zoogloeoides</name>
    <dbReference type="NCBI Taxonomy" id="75659"/>
    <lineage>
        <taxon>Bacteria</taxon>
        <taxon>Pseudomonadati</taxon>
        <taxon>Pseudomonadota</taxon>
        <taxon>Betaproteobacteria</taxon>
        <taxon>Burkholderiales</taxon>
        <taxon>Oxalobacteraceae</taxon>
        <taxon>Telluria group</taxon>
        <taxon>Duganella</taxon>
    </lineage>
</organism>
<dbReference type="Pfam" id="PF16217">
    <property type="entry name" value="M64_N"/>
    <property type="match status" value="1"/>
</dbReference>
<dbReference type="RefSeq" id="WP_019923179.1">
    <property type="nucleotide sequence ID" value="NZ_CP140152.1"/>
</dbReference>
<dbReference type="EMBL" id="CP140152">
    <property type="protein sequence ID" value="WQH03831.1"/>
    <property type="molecule type" value="Genomic_DNA"/>
</dbReference>
<evidence type="ECO:0000256" key="1">
    <source>
        <dbReference type="SAM" id="SignalP"/>
    </source>
</evidence>
<feature type="signal peptide" evidence="1">
    <location>
        <begin position="1"/>
        <end position="25"/>
    </location>
</feature>
<accession>A0ABZ0XW60</accession>
<dbReference type="InterPro" id="IPR019026">
    <property type="entry name" value="Peptidase_M64_IgA"/>
</dbReference>
<name>A0ABZ0XW60_9BURK</name>
<dbReference type="Proteomes" id="UP001326110">
    <property type="component" value="Chromosome"/>
</dbReference>
<evidence type="ECO:0000259" key="2">
    <source>
        <dbReference type="Pfam" id="PF16217"/>
    </source>
</evidence>
<keyword evidence="1" id="KW-0732">Signal</keyword>
<evidence type="ECO:0000313" key="3">
    <source>
        <dbReference type="EMBL" id="WQH03831.1"/>
    </source>
</evidence>
<feature type="domain" description="Peptidase M64 N-terminal" evidence="2">
    <location>
        <begin position="41"/>
        <end position="156"/>
    </location>
</feature>
<dbReference type="Pfam" id="PF09471">
    <property type="entry name" value="Peptidase_M64"/>
    <property type="match status" value="1"/>
</dbReference>
<feature type="chain" id="PRO_5046409481" evidence="1">
    <location>
        <begin position="26"/>
        <end position="488"/>
    </location>
</feature>
<dbReference type="Gene3D" id="2.60.40.3250">
    <property type="entry name" value="Peptidase M64, N-terminal domain"/>
    <property type="match status" value="1"/>
</dbReference>
<proteinExistence type="predicted"/>
<gene>
    <name evidence="3" type="ORF">SR858_22700</name>
</gene>
<dbReference type="GeneID" id="43164802"/>
<dbReference type="InterPro" id="IPR032625">
    <property type="entry name" value="M64_N"/>
</dbReference>
<dbReference type="InterPro" id="IPR038171">
    <property type="entry name" value="M64_N_sf"/>
</dbReference>
<reference evidence="3 4" key="1">
    <citation type="submission" date="2023-11" db="EMBL/GenBank/DDBJ databases">
        <title>MicrobeMod: A computational toolkit for identifying prokaryotic methylation and restriction-modification with nanopore sequencing.</title>
        <authorList>
            <person name="Crits-Christoph A."/>
            <person name="Kang S.C."/>
            <person name="Lee H."/>
            <person name="Ostrov N."/>
        </authorList>
    </citation>
    <scope>NUCLEOTIDE SEQUENCE [LARGE SCALE GENOMIC DNA]</scope>
    <source>
        <strain evidence="3 4">ATCC 25935</strain>
    </source>
</reference>
<sequence length="488" mass="53688">MSRNNLIGALAAACIAAAGFTAATAATNTATTANAAASPAQPATVRLDYVHSGNALNEQYAVDRVVIEPLPWPGDMRSTIDATNRGNNLVEVVDAESGELLYSRGFSTVFAEWASTEEASHTSRGFQESVRFPKPDKPVRVRILKRDERGAFSVVWTTRVDTDAMDVVRKQAAAPVKPIGIRVNGAPKDKVDLLILGDGYTAGEMKKFEATARKLADHLFSVSPFKERAHDFNVWALALPTAESGVSRPSTGVHHASPLGTRYDIFGSERYVLTLDNRALRELAQNASYEFIEILVNNDTYGGGGIFGQFSTAAANNDWANYLFVHEFGHHFAGLADEYYTSPVAYATGGARREPWEPNATALRDPTKLKWKKFVKDGTPLPTPWPKEAYETASRAYQKERAALRAANRPESEMSALFHRDLEQSNALFSRDPHRHTVGAFEGANYEATGYYRPEMQCLMFDRSDKFCSVCAEAVTTIIDLYSRPAIK</sequence>